<dbReference type="InterPro" id="IPR027417">
    <property type="entry name" value="P-loop_NTPase"/>
</dbReference>
<keyword evidence="1" id="KW-0547">Nucleotide-binding</keyword>
<dbReference type="Gene3D" id="2.40.30.10">
    <property type="entry name" value="Translation factors"/>
    <property type="match status" value="1"/>
</dbReference>
<dbReference type="Gene3D" id="3.30.230.10">
    <property type="match status" value="1"/>
</dbReference>
<dbReference type="SUPFAM" id="SSF54211">
    <property type="entry name" value="Ribosomal protein S5 domain 2-like"/>
    <property type="match status" value="1"/>
</dbReference>
<dbReference type="Gene3D" id="3.30.70.870">
    <property type="entry name" value="Elongation Factor G (Translational Gtpase), domain 3"/>
    <property type="match status" value="1"/>
</dbReference>
<dbReference type="InterPro" id="IPR000795">
    <property type="entry name" value="T_Tr_GTP-bd_dom"/>
</dbReference>
<dbReference type="RefSeq" id="WP_013229872.1">
    <property type="nucleotide sequence ID" value="NC_014318.1"/>
</dbReference>
<dbReference type="HOGENOM" id="CLU_002794_4_2_11"/>
<dbReference type="eggNOG" id="COG0480">
    <property type="taxonomic scope" value="Bacteria"/>
</dbReference>
<proteinExistence type="predicted"/>
<dbReference type="InterPro" id="IPR014721">
    <property type="entry name" value="Ribsml_uS5_D2-typ_fold_subgr"/>
</dbReference>
<dbReference type="SUPFAM" id="SSF52540">
    <property type="entry name" value="P-loop containing nucleoside triphosphate hydrolases"/>
    <property type="match status" value="1"/>
</dbReference>
<evidence type="ECO:0000256" key="1">
    <source>
        <dbReference type="ARBA" id="ARBA00022741"/>
    </source>
</evidence>
<dbReference type="SUPFAM" id="SSF54980">
    <property type="entry name" value="EF-G C-terminal domain-like"/>
    <property type="match status" value="2"/>
</dbReference>
<dbReference type="Gene3D" id="3.40.50.300">
    <property type="entry name" value="P-loop containing nucleotide triphosphate hydrolases"/>
    <property type="match status" value="1"/>
</dbReference>
<reference evidence="5 6" key="1">
    <citation type="journal article" date="2010" name="Cell Res.">
        <title>Complete genome sequence of the rifamycin SV-producing Amycolatopsis mediterranei U32 revealed its genetic characteristics in phylogeny and metabolism.</title>
        <authorList>
            <person name="Zhao W."/>
            <person name="Zhong Y."/>
            <person name="Yuan H."/>
            <person name="Wang J."/>
            <person name="Zheng H."/>
            <person name="Wang Y."/>
            <person name="Cen X."/>
            <person name="Xu F."/>
            <person name="Bai J."/>
            <person name="Han X."/>
            <person name="Lu G."/>
            <person name="Zhu Y."/>
            <person name="Shao Z."/>
            <person name="Yan H."/>
            <person name="Li C."/>
            <person name="Peng N."/>
            <person name="Zhang Z."/>
            <person name="Zhang Y."/>
            <person name="Lin W."/>
            <person name="Fan Y."/>
            <person name="Qin Z."/>
            <person name="Hu Y."/>
            <person name="Zhu B."/>
            <person name="Wang S."/>
            <person name="Ding X."/>
            <person name="Zhao G.P."/>
        </authorList>
    </citation>
    <scope>NUCLEOTIDE SEQUENCE [LARGE SCALE GENOMIC DNA]</scope>
    <source>
        <strain evidence="6">U-32</strain>
    </source>
</reference>
<dbReference type="KEGG" id="amd:AMED_8140"/>
<evidence type="ECO:0000259" key="4">
    <source>
        <dbReference type="PROSITE" id="PS51722"/>
    </source>
</evidence>
<dbReference type="GO" id="GO:0003746">
    <property type="term" value="F:translation elongation factor activity"/>
    <property type="evidence" value="ECO:0007669"/>
    <property type="project" value="UniProtKB-KW"/>
</dbReference>
<dbReference type="GO" id="GO:0005525">
    <property type="term" value="F:GTP binding"/>
    <property type="evidence" value="ECO:0007669"/>
    <property type="project" value="UniProtKB-KW"/>
</dbReference>
<dbReference type="SMART" id="SM00889">
    <property type="entry name" value="EFG_IV"/>
    <property type="match status" value="1"/>
</dbReference>
<protein>
    <submittedName>
        <fullName evidence="5">Elongation factor EF-G/tetracycline resistance protein</fullName>
    </submittedName>
</protein>
<dbReference type="EMBL" id="CP002000">
    <property type="protein sequence ID" value="ADJ49841.1"/>
    <property type="molecule type" value="Genomic_DNA"/>
</dbReference>
<dbReference type="PANTHER" id="PTHR43261:SF1">
    <property type="entry name" value="RIBOSOME-RELEASING FACTOR 2, MITOCHONDRIAL"/>
    <property type="match status" value="1"/>
</dbReference>
<keyword evidence="2" id="KW-0648">Protein biosynthesis</keyword>
<dbReference type="InterPro" id="IPR005225">
    <property type="entry name" value="Small_GTP-bd"/>
</dbReference>
<gene>
    <name evidence="5" type="ordered locus">AMED_8140</name>
</gene>
<dbReference type="Pfam" id="PF03764">
    <property type="entry name" value="EFG_IV"/>
    <property type="match status" value="1"/>
</dbReference>
<dbReference type="NCBIfam" id="TIGR00231">
    <property type="entry name" value="small_GTP"/>
    <property type="match status" value="1"/>
</dbReference>
<dbReference type="PROSITE" id="PS51722">
    <property type="entry name" value="G_TR_2"/>
    <property type="match status" value="1"/>
</dbReference>
<evidence type="ECO:0000256" key="3">
    <source>
        <dbReference type="ARBA" id="ARBA00023134"/>
    </source>
</evidence>
<dbReference type="Pfam" id="PF14492">
    <property type="entry name" value="EFG_III"/>
    <property type="match status" value="1"/>
</dbReference>
<evidence type="ECO:0000256" key="2">
    <source>
        <dbReference type="ARBA" id="ARBA00022917"/>
    </source>
</evidence>
<dbReference type="Pfam" id="PF00009">
    <property type="entry name" value="GTP_EFTU"/>
    <property type="match status" value="1"/>
</dbReference>
<evidence type="ECO:0000313" key="5">
    <source>
        <dbReference type="EMBL" id="ADJ49841.1"/>
    </source>
</evidence>
<dbReference type="InterPro" id="IPR041095">
    <property type="entry name" value="EFG_II"/>
</dbReference>
<dbReference type="GeneID" id="92875753"/>
<sequence length="591" mass="62661">MPEPSLNIGILAHVDAGKTSLTERLLFDTGAVGALGRVDDGSTQTDTLDIERRRGITISTGVVSFRAGDRTVNVIDTPGHADFVAEVERALGVLDGVVLVVSGPAGVQASTRILWRILRRLRVPTLVFVNKLDQAGADPAAVLESLRKKLSRALVPMVTVDAAGSAAITIRDRPRSADDLFRRQVAAGEAYPVFLGSAVTGAGVPELVAGIVDFLPTAVPGAELRATVFKVERGRGGDRIAYARVHGGTLRVRDRVELFRRTGDGTVERSRRRITAMTLAGAKVTRADAGDLIRLSGLGDVRVDDRLGSPDGVADAGLFPPPGLVSVVKAQPGEETRLHRALRELCDQDPLLGLRADRGTLSVRTYGEVQIEVLLERLREDFGLVAGFAPPAPIHVEKPVGVGEAVQFLDRLGPTDPVATVGLRVAPGRTGSGVRYELAVERGSLPRAFHTAIEQTVYRTAACGPHGWEVTDCVVTLTHSGFQPPLSTAGGFREVTARLLSLAFARARTRVYEPVDRFDLEVPEHAAGAAVIALAKLEAVVEPPVVEAGVARLSGSVPAAATAAFRRRLPALGQGEAVFTAEPGGYRPLRP</sequence>
<feature type="domain" description="Tr-type G" evidence="4">
    <location>
        <begin position="3"/>
        <end position="219"/>
    </location>
</feature>
<accession>A0A0H3DGK9</accession>
<dbReference type="Proteomes" id="UP000000328">
    <property type="component" value="Chromosome"/>
</dbReference>
<dbReference type="Pfam" id="PF22042">
    <property type="entry name" value="EF-G_D2"/>
    <property type="match status" value="1"/>
</dbReference>
<keyword evidence="5" id="KW-0251">Elongation factor</keyword>
<dbReference type="InterPro" id="IPR000640">
    <property type="entry name" value="EFG_V-like"/>
</dbReference>
<dbReference type="PROSITE" id="PS00301">
    <property type="entry name" value="G_TR_1"/>
    <property type="match status" value="1"/>
</dbReference>
<dbReference type="PANTHER" id="PTHR43261">
    <property type="entry name" value="TRANSLATION ELONGATION FACTOR G-RELATED"/>
    <property type="match status" value="1"/>
</dbReference>
<dbReference type="GO" id="GO:0003924">
    <property type="term" value="F:GTPase activity"/>
    <property type="evidence" value="ECO:0007669"/>
    <property type="project" value="InterPro"/>
</dbReference>
<name>A0A0H3DGK9_AMYMU</name>
<dbReference type="Pfam" id="PF00679">
    <property type="entry name" value="EFG_C"/>
    <property type="match status" value="1"/>
</dbReference>
<dbReference type="InterPro" id="IPR009000">
    <property type="entry name" value="Transl_B-barrel_sf"/>
</dbReference>
<dbReference type="InterPro" id="IPR031157">
    <property type="entry name" value="G_TR_CS"/>
</dbReference>
<dbReference type="InterPro" id="IPR005517">
    <property type="entry name" value="Transl_elong_EFG/EF2_IV"/>
</dbReference>
<keyword evidence="3" id="KW-0342">GTP-binding</keyword>
<dbReference type="GO" id="GO:0032790">
    <property type="term" value="P:ribosome disassembly"/>
    <property type="evidence" value="ECO:0007669"/>
    <property type="project" value="TreeGrafter"/>
</dbReference>
<dbReference type="InterPro" id="IPR020568">
    <property type="entry name" value="Ribosomal_Su5_D2-typ_SF"/>
</dbReference>
<dbReference type="PRINTS" id="PR01037">
    <property type="entry name" value="TCRTETOQM"/>
</dbReference>
<dbReference type="InterPro" id="IPR053905">
    <property type="entry name" value="EF-G-like_DII"/>
</dbReference>
<evidence type="ECO:0000313" key="6">
    <source>
        <dbReference type="Proteomes" id="UP000000328"/>
    </source>
</evidence>
<dbReference type="PRINTS" id="PR00315">
    <property type="entry name" value="ELONGATNFCT"/>
</dbReference>
<dbReference type="PATRIC" id="fig|749927.5.peg.8460"/>
<dbReference type="AlphaFoldDB" id="A0A0H3DGK9"/>
<dbReference type="OrthoDB" id="9801472at2"/>
<organism evidence="5 6">
    <name type="scientific">Amycolatopsis mediterranei (strain U-32)</name>
    <dbReference type="NCBI Taxonomy" id="749927"/>
    <lineage>
        <taxon>Bacteria</taxon>
        <taxon>Bacillati</taxon>
        <taxon>Actinomycetota</taxon>
        <taxon>Actinomycetes</taxon>
        <taxon>Pseudonocardiales</taxon>
        <taxon>Pseudonocardiaceae</taxon>
        <taxon>Amycolatopsis</taxon>
    </lineage>
</organism>
<dbReference type="SUPFAM" id="SSF50447">
    <property type="entry name" value="Translation proteins"/>
    <property type="match status" value="1"/>
</dbReference>
<dbReference type="InterPro" id="IPR035647">
    <property type="entry name" value="EFG_III/V"/>
</dbReference>